<dbReference type="Gene3D" id="3.30.565.10">
    <property type="entry name" value="Histidine kinase-like ATPase, C-terminal domain"/>
    <property type="match status" value="1"/>
</dbReference>
<keyword evidence="5" id="KW-0677">Repeat</keyword>
<comment type="subcellular location">
    <subcellularLocation>
        <location evidence="1">Cytoplasm</location>
    </subcellularLocation>
</comment>
<dbReference type="InterPro" id="IPR003594">
    <property type="entry name" value="HATPase_dom"/>
</dbReference>
<proteinExistence type="inferred from homology"/>
<dbReference type="Pfam" id="PF00183">
    <property type="entry name" value="HSP90"/>
    <property type="match status" value="1"/>
</dbReference>
<dbReference type="FunFam" id="1.20.120.790:FF:000001">
    <property type="entry name" value="Heat shock protein 90 alpha"/>
    <property type="match status" value="1"/>
</dbReference>
<dbReference type="InterPro" id="IPR046848">
    <property type="entry name" value="E_motif"/>
</dbReference>
<dbReference type="PROSITE" id="PS51375">
    <property type="entry name" value="PPR"/>
    <property type="match status" value="4"/>
</dbReference>
<dbReference type="FunFam" id="3.30.565.10:FF:000012">
    <property type="entry name" value="Heat shock cognate protein"/>
    <property type="match status" value="1"/>
</dbReference>
<dbReference type="FunFam" id="1.25.40.10:FF:000407">
    <property type="entry name" value="Putative pentatricopeptide repeat-containing protein"/>
    <property type="match status" value="1"/>
</dbReference>
<evidence type="ECO:0000256" key="4">
    <source>
        <dbReference type="ARBA" id="ARBA00022490"/>
    </source>
</evidence>
<feature type="repeat" description="PPR" evidence="10">
    <location>
        <begin position="80"/>
        <end position="114"/>
    </location>
</feature>
<dbReference type="GO" id="GO:0051082">
    <property type="term" value="F:unfolded protein binding"/>
    <property type="evidence" value="ECO:0007669"/>
    <property type="project" value="InterPro"/>
</dbReference>
<comment type="similarity">
    <text evidence="3">Belongs to the heat shock protein 90 family.</text>
</comment>
<dbReference type="InterPro" id="IPR020568">
    <property type="entry name" value="Ribosomal_Su5_D2-typ_SF"/>
</dbReference>
<sequence>MALNSSAFFVPCHNYNQICDLLLSSARTRSTIKGLQLHGYVVKSGLSLIPLVANNLINFYSKSQLPFDSRRAFEDSPQKSATTWSSIISCFAQNELPWMSLEFLKKMMAGNLRPDDHVLPSATKSCAILSRCDIGRSVHCLSMKTGYDADVFVGSSLVDMYAKCGEIVYARKMFDEMPQRNVVTWSGMMYGYAQMGENEEALWLFKEALFENLAVNDYSFSSVISVCANSTLLELGRQIHGLSIKSSFDSSSFVGSSLVSLYSKCGVPEGAYQVFNEVPVKNLGIWNAMLKAYAQHSHTQKVIELFKRMKLSGMKPNFITFLNVLNACSHAGLVDEGRYYFDQMKESRIEPTDKHYASLVDMLGRAGRLQEALEVITNMPIDPTESVWGALLTSCTVHKNTELAAFAADKVFELGPVSSGMHISLSNAYAADGRFEDAAKARKLLRDRGEKKETGLSWVEERNKVHTFAAGERRHEKSKEIYEKLAELGEEMEKAGYIADTSYVLREVDGDEKNQTIRYHSERLAIAFGLITFPADRPIRVMKNLRVCGDCHNAIKFMSFVAMADVQMADAETFAFQAEINQLLSLIINTFYSNKEIFLRELISNSSDALDKIRFESLTDKSKLDGQPELFIRLVPDKANKTLSIIDSGIGMTKADLVNNLGTIARSGTKEFMEALQAGADVSMIGQFGVGFYSAYLVAEKVVVTTKHNDDEQYVWESQAGGSFTVTRDVDGEPLGRGTKISLFLKDDQLEYLEERRLKDLVKKHSEFISYPIYLWTEKTTEKEISDDEDEDEPKKENEGEVEEVDEEKEKDGKKKKKIKEVSHEWELINKQKPIWLRKPEEITKEEYAAFYKSLTNDWEDHLAVKHFSVEGQLEFKAILFVPKRAPFDLFDTRKKLNNIKLYVRRVFIMDNCEELIPEYLSFVKGVVDSDDLPLNISRETLQQNKILKVIRKNLVKKCIEMFNEIAENKEDYTKFYEAFSKNLKLGIHEDSQNRGKIADLLRYHSTKSGDEMTSFKDYVTRMKEGQKDIFYITGESKKAVENSPFLERLKKRGYEVLYMVDAIDEYAVGQLKEYDGKKLVSATKEGLKLEDETEEEKKKREEKKKSFENLCKTIKEILGDKVEKVVVSDRIVDSPCCLVTGEYGWTANMERIMKAQALRDSSMSGYMSSKKTMEINPDNGIMEELRKRAEADKNDKSVKDLVMLLYETALLTSGFSLDEPNTFAARIHRMLKLGLSIDEDENVEEDGDMPELEEDAAEESKMEEVD</sequence>
<feature type="region of interest" description="Disordered" evidence="11">
    <location>
        <begin position="1240"/>
        <end position="1267"/>
    </location>
</feature>
<dbReference type="InterPro" id="IPR019805">
    <property type="entry name" value="Heat_shock_protein_90_CS"/>
</dbReference>
<dbReference type="SUPFAM" id="SSF55874">
    <property type="entry name" value="ATPase domain of HSP90 chaperone/DNA topoisomerase II/histidine kinase"/>
    <property type="match status" value="1"/>
</dbReference>
<comment type="similarity">
    <text evidence="2">Belongs to the PPR family. PCMP-H subfamily.</text>
</comment>
<dbReference type="NCBIfam" id="TIGR00756">
    <property type="entry name" value="PPR"/>
    <property type="match status" value="2"/>
</dbReference>
<dbReference type="GO" id="GO:0016887">
    <property type="term" value="F:ATP hydrolysis activity"/>
    <property type="evidence" value="ECO:0007669"/>
    <property type="project" value="InterPro"/>
</dbReference>
<dbReference type="GO" id="GO:0008270">
    <property type="term" value="F:zinc ion binding"/>
    <property type="evidence" value="ECO:0007669"/>
    <property type="project" value="InterPro"/>
</dbReference>
<dbReference type="InterPro" id="IPR002885">
    <property type="entry name" value="PPR_rpt"/>
</dbReference>
<evidence type="ECO:0000313" key="14">
    <source>
        <dbReference type="Proteomes" id="UP000516314"/>
    </source>
</evidence>
<evidence type="ECO:0000313" key="13">
    <source>
        <dbReference type="EMBL" id="CAD5334712.1"/>
    </source>
</evidence>
<evidence type="ECO:0000256" key="8">
    <source>
        <dbReference type="ARBA" id="ARBA00023016"/>
    </source>
</evidence>
<dbReference type="SUPFAM" id="SSF54211">
    <property type="entry name" value="Ribosomal protein S5 domain 2-like"/>
    <property type="match status" value="1"/>
</dbReference>
<evidence type="ECO:0000256" key="7">
    <source>
        <dbReference type="ARBA" id="ARBA00022840"/>
    </source>
</evidence>
<dbReference type="Gene3D" id="1.25.40.10">
    <property type="entry name" value="Tetratricopeptide repeat domain"/>
    <property type="match status" value="3"/>
</dbReference>
<dbReference type="HAMAP" id="MF_00505">
    <property type="entry name" value="HSP90"/>
    <property type="match status" value="1"/>
</dbReference>
<dbReference type="InterPro" id="IPR020575">
    <property type="entry name" value="Hsp90_N"/>
</dbReference>
<protein>
    <submittedName>
        <fullName evidence="13">(thale cress) hypothetical protein</fullName>
    </submittedName>
</protein>
<dbReference type="GO" id="GO:0140662">
    <property type="term" value="F:ATP-dependent protein folding chaperone"/>
    <property type="evidence" value="ECO:0007669"/>
    <property type="project" value="InterPro"/>
</dbReference>
<dbReference type="InterPro" id="IPR001404">
    <property type="entry name" value="Hsp90_fam"/>
</dbReference>
<dbReference type="InterPro" id="IPR011990">
    <property type="entry name" value="TPR-like_helical_dom_sf"/>
</dbReference>
<dbReference type="Gene3D" id="1.20.120.790">
    <property type="entry name" value="Heat shock protein 90, C-terminal domain"/>
    <property type="match status" value="1"/>
</dbReference>
<dbReference type="PRINTS" id="PR00775">
    <property type="entry name" value="HEATSHOCK90"/>
</dbReference>
<dbReference type="InterPro" id="IPR037196">
    <property type="entry name" value="HSP90_C"/>
</dbReference>
<dbReference type="GO" id="GO:0005524">
    <property type="term" value="F:ATP binding"/>
    <property type="evidence" value="ECO:0007669"/>
    <property type="project" value="UniProtKB-KW"/>
</dbReference>
<dbReference type="NCBIfam" id="NF003555">
    <property type="entry name" value="PRK05218.1"/>
    <property type="match status" value="1"/>
</dbReference>
<evidence type="ECO:0000256" key="6">
    <source>
        <dbReference type="ARBA" id="ARBA00022741"/>
    </source>
</evidence>
<dbReference type="CDD" id="cd16927">
    <property type="entry name" value="HATPase_Hsp90-like"/>
    <property type="match status" value="1"/>
</dbReference>
<name>A0A7G2FJM8_ARATH</name>
<dbReference type="Pfam" id="PF13589">
    <property type="entry name" value="HATPase_c_3"/>
    <property type="match status" value="1"/>
</dbReference>
<dbReference type="Pfam" id="PF01535">
    <property type="entry name" value="PPR"/>
    <property type="match status" value="5"/>
</dbReference>
<feature type="repeat" description="PPR" evidence="10">
    <location>
        <begin position="282"/>
        <end position="316"/>
    </location>
</feature>
<feature type="region of interest" description="Disordered" evidence="11">
    <location>
        <begin position="782"/>
        <end position="816"/>
    </location>
</feature>
<dbReference type="InterPro" id="IPR036890">
    <property type="entry name" value="HATPase_C_sf"/>
</dbReference>
<dbReference type="PANTHER" id="PTHR11528">
    <property type="entry name" value="HEAT SHOCK PROTEIN 90 FAMILY MEMBER"/>
    <property type="match status" value="1"/>
</dbReference>
<dbReference type="Proteomes" id="UP000516314">
    <property type="component" value="Chromosome 5"/>
</dbReference>
<keyword evidence="9" id="KW-0143">Chaperone</keyword>
<dbReference type="SUPFAM" id="SSF110942">
    <property type="entry name" value="HSP90 C-terminal domain"/>
    <property type="match status" value="1"/>
</dbReference>
<evidence type="ECO:0000256" key="2">
    <source>
        <dbReference type="ARBA" id="ARBA00006643"/>
    </source>
</evidence>
<dbReference type="InterPro" id="IPR032867">
    <property type="entry name" value="DYW_dom"/>
</dbReference>
<keyword evidence="6" id="KW-0547">Nucleotide-binding</keyword>
<dbReference type="FunFam" id="1.25.40.10:FF:001136">
    <property type="entry name" value="Putative pentatricopeptide repeat-containing protein"/>
    <property type="match status" value="1"/>
</dbReference>
<dbReference type="SMART" id="SM00387">
    <property type="entry name" value="HATPase_c"/>
    <property type="match status" value="1"/>
</dbReference>
<dbReference type="Pfam" id="PF13041">
    <property type="entry name" value="PPR_2"/>
    <property type="match status" value="1"/>
</dbReference>
<evidence type="ECO:0000256" key="5">
    <source>
        <dbReference type="ARBA" id="ARBA00022737"/>
    </source>
</evidence>
<evidence type="ECO:0000259" key="12">
    <source>
        <dbReference type="SMART" id="SM00387"/>
    </source>
</evidence>
<feature type="compositionally biased region" description="Acidic residues" evidence="11">
    <location>
        <begin position="1240"/>
        <end position="1258"/>
    </location>
</feature>
<dbReference type="FunFam" id="3.30.230.80:FF:000001">
    <property type="entry name" value="Heat shock protein 90 alpha"/>
    <property type="match status" value="1"/>
</dbReference>
<gene>
    <name evidence="13" type="ORF">AT9943_LOCUS21999</name>
</gene>
<dbReference type="Pfam" id="PF14432">
    <property type="entry name" value="DYW_deaminase"/>
    <property type="match status" value="1"/>
</dbReference>
<evidence type="ECO:0000256" key="11">
    <source>
        <dbReference type="SAM" id="MobiDB-lite"/>
    </source>
</evidence>
<reference evidence="13 14" key="1">
    <citation type="submission" date="2020-09" db="EMBL/GenBank/DDBJ databases">
        <authorList>
            <person name="Ashkenazy H."/>
        </authorList>
    </citation>
    <scope>NUCLEOTIDE SEQUENCE [LARGE SCALE GENOMIC DNA]</scope>
    <source>
        <strain evidence="14">cv. Cdm-0</strain>
    </source>
</reference>
<keyword evidence="8" id="KW-0346">Stress response</keyword>
<feature type="domain" description="Histidine kinase/HSP90-like ATPase" evidence="12">
    <location>
        <begin position="594"/>
        <end position="749"/>
    </location>
</feature>
<dbReference type="Gene3D" id="3.40.50.11260">
    <property type="match status" value="1"/>
</dbReference>
<organism evidence="13 14">
    <name type="scientific">Arabidopsis thaliana</name>
    <name type="common">Mouse-ear cress</name>
    <dbReference type="NCBI Taxonomy" id="3702"/>
    <lineage>
        <taxon>Eukaryota</taxon>
        <taxon>Viridiplantae</taxon>
        <taxon>Streptophyta</taxon>
        <taxon>Embryophyta</taxon>
        <taxon>Tracheophyta</taxon>
        <taxon>Spermatophyta</taxon>
        <taxon>Magnoliopsida</taxon>
        <taxon>eudicotyledons</taxon>
        <taxon>Gunneridae</taxon>
        <taxon>Pentapetalae</taxon>
        <taxon>rosids</taxon>
        <taxon>malvids</taxon>
        <taxon>Brassicales</taxon>
        <taxon>Brassicaceae</taxon>
        <taxon>Camelineae</taxon>
        <taxon>Arabidopsis</taxon>
    </lineage>
</organism>
<dbReference type="Gene3D" id="3.30.230.80">
    <property type="match status" value="1"/>
</dbReference>
<dbReference type="PROSITE" id="PS00298">
    <property type="entry name" value="HSP90"/>
    <property type="match status" value="1"/>
</dbReference>
<evidence type="ECO:0000256" key="10">
    <source>
        <dbReference type="PROSITE-ProRule" id="PRU00708"/>
    </source>
</evidence>
<accession>A0A7G2FJM8</accession>
<keyword evidence="4" id="KW-0963">Cytoplasm</keyword>
<evidence type="ECO:0000256" key="9">
    <source>
        <dbReference type="ARBA" id="ARBA00023186"/>
    </source>
</evidence>
<dbReference type="Pfam" id="PF20431">
    <property type="entry name" value="E_motif"/>
    <property type="match status" value="1"/>
</dbReference>
<keyword evidence="7" id="KW-0067">ATP-binding</keyword>
<evidence type="ECO:0000256" key="1">
    <source>
        <dbReference type="ARBA" id="ARBA00004496"/>
    </source>
</evidence>
<dbReference type="FunFam" id="3.40.50.11260:FF:000001">
    <property type="entry name" value="Heat shock protein 90 alpha"/>
    <property type="match status" value="1"/>
</dbReference>
<dbReference type="SUPFAM" id="SSF48452">
    <property type="entry name" value="TPR-like"/>
    <property type="match status" value="1"/>
</dbReference>
<dbReference type="EMBL" id="LR881470">
    <property type="protein sequence ID" value="CAD5334712.1"/>
    <property type="molecule type" value="Genomic_DNA"/>
</dbReference>
<feature type="repeat" description="PPR" evidence="10">
    <location>
        <begin position="317"/>
        <end position="351"/>
    </location>
</feature>
<dbReference type="AlphaFoldDB" id="A0A7G2FJM8"/>
<dbReference type="GO" id="GO:0005737">
    <property type="term" value="C:cytoplasm"/>
    <property type="evidence" value="ECO:0007669"/>
    <property type="project" value="UniProtKB-SubCell"/>
</dbReference>
<dbReference type="FunFam" id="1.25.40.10:FF:000517">
    <property type="entry name" value="Pentatricopeptide repeat-containing protein At1g50270"/>
    <property type="match status" value="1"/>
</dbReference>
<feature type="repeat" description="PPR" evidence="10">
    <location>
        <begin position="181"/>
        <end position="215"/>
    </location>
</feature>
<evidence type="ECO:0000256" key="3">
    <source>
        <dbReference type="ARBA" id="ARBA00008239"/>
    </source>
</evidence>